<dbReference type="Proteomes" id="UP000315128">
    <property type="component" value="Chromosome"/>
</dbReference>
<accession>A0A514Z6D7</accession>
<dbReference type="KEGG" id="lack:FLP15_01980"/>
<gene>
    <name evidence="1" type="ORF">FLP15_01980</name>
</gene>
<dbReference type="EMBL" id="CP041356">
    <property type="protein sequence ID" value="QDK70171.1"/>
    <property type="molecule type" value="Genomic_DNA"/>
</dbReference>
<evidence type="ECO:0000313" key="1">
    <source>
        <dbReference type="EMBL" id="QDK70171.1"/>
    </source>
</evidence>
<sequence>MKKRKNWVILGLIILVLIVGVGGKKCMDNQKELSNEREAALALKKQDYNATKVVFTGKGGHSGVGLPWTIGASVTVKGKVYRMNLNKTGIDFALDGYDSTFPSFTGSDKIEVVYSNGKSEVLQ</sequence>
<dbReference type="AlphaFoldDB" id="A0A514Z6D7"/>
<organism evidence="1 2">
    <name type="scientific">Lactococcus protaetiae</name>
    <dbReference type="NCBI Taxonomy" id="2592653"/>
    <lineage>
        <taxon>Bacteria</taxon>
        <taxon>Bacillati</taxon>
        <taxon>Bacillota</taxon>
        <taxon>Bacilli</taxon>
        <taxon>Lactobacillales</taxon>
        <taxon>Streptococcaceae</taxon>
        <taxon>Lactococcus</taxon>
    </lineage>
</organism>
<evidence type="ECO:0000313" key="2">
    <source>
        <dbReference type="Proteomes" id="UP000315128"/>
    </source>
</evidence>
<dbReference type="RefSeq" id="WP_142765802.1">
    <property type="nucleotide sequence ID" value="NZ_CP041356.1"/>
</dbReference>
<name>A0A514Z6D7_9LACT</name>
<protein>
    <submittedName>
        <fullName evidence="1">Uncharacterized protein</fullName>
    </submittedName>
</protein>
<proteinExistence type="predicted"/>
<dbReference type="OrthoDB" id="1758221at2"/>
<reference evidence="1 2" key="1">
    <citation type="submission" date="2019-07" db="EMBL/GenBank/DDBJ databases">
        <title>Genome sequencing of KACC 19320.</title>
        <authorList>
            <person name="Heo J."/>
            <person name="Kim S.-J."/>
            <person name="Kim J.-S."/>
            <person name="Hong S.-B."/>
            <person name="Kwon S.-W."/>
        </authorList>
    </citation>
    <scope>NUCLEOTIDE SEQUENCE [LARGE SCALE GENOMIC DNA]</scope>
    <source>
        <strain evidence="1 2">KACC 19320</strain>
    </source>
</reference>
<keyword evidence="2" id="KW-1185">Reference proteome</keyword>